<proteinExistence type="predicted"/>
<evidence type="ECO:0000313" key="4">
    <source>
        <dbReference type="Proteomes" id="UP000706124"/>
    </source>
</evidence>
<protein>
    <recommendedName>
        <fullName evidence="2">DUF7907 domain-containing protein</fullName>
    </recommendedName>
</protein>
<dbReference type="Pfam" id="PF25484">
    <property type="entry name" value="DUF7907"/>
    <property type="match status" value="1"/>
</dbReference>
<comment type="caution">
    <text evidence="3">The sequence shown here is derived from an EMBL/GenBank/DDBJ whole genome shotgun (WGS) entry which is preliminary data.</text>
</comment>
<sequence length="194" mass="21071">MKAATLLISIATATSLAAGQEIQSKPFNLVLQSANKSLHGLALSTCHTGAATESLCLYSKDGSIFHHNTTEGVQPGPGGLPGLLTWELPSQPPIPSSMTLNVDPSTNVALPLFFPGNRNAQWVCFDRNNEMNIATYVDDTKSPPSGQRPRALKTWHVCETYFAGYRYRTLAWVLGTGKPQNPSCVKVQVKRKFV</sequence>
<keyword evidence="1" id="KW-0732">Signal</keyword>
<gene>
    <name evidence="3" type="ORF">E4U60_006451</name>
</gene>
<keyword evidence="4" id="KW-1185">Reference proteome</keyword>
<dbReference type="EMBL" id="SRPO01000622">
    <property type="protein sequence ID" value="KAG5931137.1"/>
    <property type="molecule type" value="Genomic_DNA"/>
</dbReference>
<dbReference type="InterPro" id="IPR057229">
    <property type="entry name" value="DUF7907"/>
</dbReference>
<evidence type="ECO:0000259" key="2">
    <source>
        <dbReference type="Pfam" id="PF25484"/>
    </source>
</evidence>
<name>A0A9P7M6T2_9HYPO</name>
<feature type="chain" id="PRO_5040444962" description="DUF7907 domain-containing protein" evidence="1">
    <location>
        <begin position="20"/>
        <end position="194"/>
    </location>
</feature>
<evidence type="ECO:0000256" key="1">
    <source>
        <dbReference type="SAM" id="SignalP"/>
    </source>
</evidence>
<reference evidence="3 4" key="1">
    <citation type="journal article" date="2020" name="bioRxiv">
        <title>Whole genome comparisons of ergot fungi reveals the divergence and evolution of species within the genus Claviceps are the result of varying mechanisms driving genome evolution and host range expansion.</title>
        <authorList>
            <person name="Wyka S.A."/>
            <person name="Mondo S.J."/>
            <person name="Liu M."/>
            <person name="Dettman J."/>
            <person name="Nalam V."/>
            <person name="Broders K.D."/>
        </authorList>
    </citation>
    <scope>NUCLEOTIDE SEQUENCE [LARGE SCALE GENOMIC DNA]</scope>
    <source>
        <strain evidence="3 4">CCC 1485</strain>
    </source>
</reference>
<accession>A0A9P7M6T2</accession>
<dbReference type="Proteomes" id="UP000706124">
    <property type="component" value="Unassembled WGS sequence"/>
</dbReference>
<dbReference type="OrthoDB" id="3515453at2759"/>
<organism evidence="3 4">
    <name type="scientific">Claviceps pazoutovae</name>
    <dbReference type="NCBI Taxonomy" id="1649127"/>
    <lineage>
        <taxon>Eukaryota</taxon>
        <taxon>Fungi</taxon>
        <taxon>Dikarya</taxon>
        <taxon>Ascomycota</taxon>
        <taxon>Pezizomycotina</taxon>
        <taxon>Sordariomycetes</taxon>
        <taxon>Hypocreomycetidae</taxon>
        <taxon>Hypocreales</taxon>
        <taxon>Clavicipitaceae</taxon>
        <taxon>Claviceps</taxon>
    </lineage>
</organism>
<feature type="signal peptide" evidence="1">
    <location>
        <begin position="1"/>
        <end position="19"/>
    </location>
</feature>
<dbReference type="AlphaFoldDB" id="A0A9P7M6T2"/>
<evidence type="ECO:0000313" key="3">
    <source>
        <dbReference type="EMBL" id="KAG5931137.1"/>
    </source>
</evidence>
<feature type="domain" description="DUF7907" evidence="2">
    <location>
        <begin position="24"/>
        <end position="192"/>
    </location>
</feature>